<evidence type="ECO:0000313" key="2">
    <source>
        <dbReference type="Proteomes" id="UP000287361"/>
    </source>
</evidence>
<comment type="caution">
    <text evidence="1">The sequence shown here is derived from an EMBL/GenBank/DDBJ whole genome shotgun (WGS) entry which is preliminary data.</text>
</comment>
<dbReference type="OrthoDB" id="2229600at2"/>
<dbReference type="RefSeq" id="WP_016407470.1">
    <property type="nucleotide sequence ID" value="NZ_DAVZTY010000030.1"/>
</dbReference>
<keyword evidence="2" id="KW-1185">Reference proteome</keyword>
<name>A0A401LGI6_9FIRM</name>
<organism evidence="1 2">
    <name type="scientific">Anaerotignum faecicola</name>
    <dbReference type="NCBI Taxonomy" id="2358141"/>
    <lineage>
        <taxon>Bacteria</taxon>
        <taxon>Bacillati</taxon>
        <taxon>Bacillota</taxon>
        <taxon>Clostridia</taxon>
        <taxon>Lachnospirales</taxon>
        <taxon>Anaerotignaceae</taxon>
        <taxon>Anaerotignum</taxon>
    </lineage>
</organism>
<accession>A0A401LGI6</accession>
<dbReference type="EMBL" id="BHVZ01000014">
    <property type="protein sequence ID" value="GCB30625.1"/>
    <property type="molecule type" value="Genomic_DNA"/>
</dbReference>
<dbReference type="Proteomes" id="UP000287361">
    <property type="component" value="Unassembled WGS sequence"/>
</dbReference>
<dbReference type="AlphaFoldDB" id="A0A401LGI6"/>
<protein>
    <submittedName>
        <fullName evidence="1">Uncharacterized protein</fullName>
    </submittedName>
</protein>
<evidence type="ECO:0000313" key="1">
    <source>
        <dbReference type="EMBL" id="GCB30625.1"/>
    </source>
</evidence>
<sequence length="99" mass="11447">MKERIPEELRRLGRKEEENLLAFAAERSVSMMQAYCNREDLPKELWSVGVALAQQLLDAADVKSIKEGDVSVTFAESRAETELLADFRTELDRFRRADW</sequence>
<proteinExistence type="predicted"/>
<dbReference type="GeneID" id="86195293"/>
<reference evidence="1 2" key="1">
    <citation type="submission" date="2018-10" db="EMBL/GenBank/DDBJ databases">
        <title>Draft Genome Sequence of Anaerotignum sp. KCTC 15736.</title>
        <authorList>
            <person name="Choi S.H."/>
            <person name="Kim J.S."/>
            <person name="Kang S.W."/>
            <person name="Lee J.S."/>
            <person name="Park S.H."/>
        </authorList>
    </citation>
    <scope>NUCLEOTIDE SEQUENCE [LARGE SCALE GENOMIC DNA]</scope>
    <source>
        <strain evidence="1 2">KCTC 15736</strain>
    </source>
</reference>
<gene>
    <name evidence="1" type="ORF">KGMB03357_22860</name>
</gene>